<dbReference type="AlphaFoldDB" id="W6U1U0"/>
<dbReference type="RefSeq" id="XP_024346204.1">
    <property type="nucleotide sequence ID" value="XM_024499375.1"/>
</dbReference>
<keyword evidence="2" id="KW-1185">Reference proteome</keyword>
<dbReference type="EMBL" id="APAU02000192">
    <property type="protein sequence ID" value="EUB55008.1"/>
    <property type="molecule type" value="Genomic_DNA"/>
</dbReference>
<gene>
    <name evidence="1" type="ORF">EGR_10126</name>
</gene>
<protein>
    <submittedName>
        <fullName evidence="1">Uncharacterized protein</fullName>
    </submittedName>
</protein>
<reference evidence="1 2" key="1">
    <citation type="journal article" date="2013" name="Nat. Genet.">
        <title>The genome of the hydatid tapeworm Echinococcus granulosus.</title>
        <authorList>
            <person name="Zheng H."/>
            <person name="Zhang W."/>
            <person name="Zhang L."/>
            <person name="Zhang Z."/>
            <person name="Li J."/>
            <person name="Lu G."/>
            <person name="Zhu Y."/>
            <person name="Wang Y."/>
            <person name="Huang Y."/>
            <person name="Liu J."/>
            <person name="Kang H."/>
            <person name="Chen J."/>
            <person name="Wang L."/>
            <person name="Chen A."/>
            <person name="Yu S."/>
            <person name="Gao Z."/>
            <person name="Jin L."/>
            <person name="Gu W."/>
            <person name="Wang Z."/>
            <person name="Zhao L."/>
            <person name="Shi B."/>
            <person name="Wen H."/>
            <person name="Lin R."/>
            <person name="Jones M.K."/>
            <person name="Brejova B."/>
            <person name="Vinar T."/>
            <person name="Zhao G."/>
            <person name="McManus D.P."/>
            <person name="Chen Z."/>
            <person name="Zhou Y."/>
            <person name="Wang S."/>
        </authorList>
    </citation>
    <scope>NUCLEOTIDE SEQUENCE [LARGE SCALE GENOMIC DNA]</scope>
</reference>
<dbReference type="KEGG" id="egl:EGR_10126"/>
<sequence>MKVSTFECKAHYKDTLLNSRYSLAILSRLAFYEDDDYGVAALVWRFELGQPNAQHQNGGGG</sequence>
<dbReference type="Proteomes" id="UP000019149">
    <property type="component" value="Unassembled WGS sequence"/>
</dbReference>
<name>W6U1U0_ECHGR</name>
<accession>W6U1U0</accession>
<proteinExistence type="predicted"/>
<evidence type="ECO:0000313" key="2">
    <source>
        <dbReference type="Proteomes" id="UP000019149"/>
    </source>
</evidence>
<dbReference type="CTD" id="36345841"/>
<dbReference type="GeneID" id="36345841"/>
<organism evidence="1 2">
    <name type="scientific">Echinococcus granulosus</name>
    <name type="common">Hydatid tapeworm</name>
    <dbReference type="NCBI Taxonomy" id="6210"/>
    <lineage>
        <taxon>Eukaryota</taxon>
        <taxon>Metazoa</taxon>
        <taxon>Spiralia</taxon>
        <taxon>Lophotrochozoa</taxon>
        <taxon>Platyhelminthes</taxon>
        <taxon>Cestoda</taxon>
        <taxon>Eucestoda</taxon>
        <taxon>Cyclophyllidea</taxon>
        <taxon>Taeniidae</taxon>
        <taxon>Echinococcus</taxon>
        <taxon>Echinococcus granulosus group</taxon>
    </lineage>
</organism>
<evidence type="ECO:0000313" key="1">
    <source>
        <dbReference type="EMBL" id="EUB55008.1"/>
    </source>
</evidence>
<comment type="caution">
    <text evidence="1">The sequence shown here is derived from an EMBL/GenBank/DDBJ whole genome shotgun (WGS) entry which is preliminary data.</text>
</comment>